<name>Q86EM1_SCHJA</name>
<evidence type="ECO:0000313" key="7">
    <source>
        <dbReference type="EMBL" id="AAP06216.1"/>
    </source>
</evidence>
<keyword evidence="3" id="KW-0479">Metal-binding</keyword>
<keyword evidence="1 5" id="KW-0813">Transport</keyword>
<evidence type="ECO:0000256" key="5">
    <source>
        <dbReference type="RuleBase" id="RU000356"/>
    </source>
</evidence>
<protein>
    <submittedName>
        <fullName evidence="7">Clone ZZD199 mRNA sequence</fullName>
    </submittedName>
</protein>
<dbReference type="SMR" id="Q86EM1"/>
<keyword evidence="2 5" id="KW-0349">Heme</keyword>
<evidence type="ECO:0000256" key="4">
    <source>
        <dbReference type="ARBA" id="ARBA00023004"/>
    </source>
</evidence>
<dbReference type="InterPro" id="IPR000971">
    <property type="entry name" value="Globin"/>
</dbReference>
<keyword evidence="5" id="KW-0561">Oxygen transport</keyword>
<dbReference type="AlphaFoldDB" id="Q86EM1"/>
<dbReference type="CDD" id="cd01040">
    <property type="entry name" value="Mb-like"/>
    <property type="match status" value="1"/>
</dbReference>
<evidence type="ECO:0000256" key="3">
    <source>
        <dbReference type="ARBA" id="ARBA00022723"/>
    </source>
</evidence>
<dbReference type="Pfam" id="PF00042">
    <property type="entry name" value="Globin"/>
    <property type="match status" value="1"/>
</dbReference>
<dbReference type="PROSITE" id="PS01033">
    <property type="entry name" value="GLOBIN"/>
    <property type="match status" value="1"/>
</dbReference>
<organism evidence="7">
    <name type="scientific">Schistosoma japonicum</name>
    <name type="common">Blood fluke</name>
    <dbReference type="NCBI Taxonomy" id="6182"/>
    <lineage>
        <taxon>Eukaryota</taxon>
        <taxon>Metazoa</taxon>
        <taxon>Spiralia</taxon>
        <taxon>Lophotrochozoa</taxon>
        <taxon>Platyhelminthes</taxon>
        <taxon>Trematoda</taxon>
        <taxon>Digenea</taxon>
        <taxon>Strigeidida</taxon>
        <taxon>Schistosomatoidea</taxon>
        <taxon>Schistosomatidae</taxon>
        <taxon>Schistosoma</taxon>
    </lineage>
</organism>
<evidence type="ECO:0000256" key="2">
    <source>
        <dbReference type="ARBA" id="ARBA00022617"/>
    </source>
</evidence>
<dbReference type="EMBL" id="AY223195">
    <property type="protein sequence ID" value="AAP06216.1"/>
    <property type="molecule type" value="mRNA"/>
</dbReference>
<dbReference type="SUPFAM" id="SSF46458">
    <property type="entry name" value="Globin-like"/>
    <property type="match status" value="1"/>
</dbReference>
<dbReference type="GO" id="GO:0019825">
    <property type="term" value="F:oxygen binding"/>
    <property type="evidence" value="ECO:0007669"/>
    <property type="project" value="InterPro"/>
</dbReference>
<keyword evidence="4" id="KW-0408">Iron</keyword>
<comment type="similarity">
    <text evidence="5">Belongs to the globin family.</text>
</comment>
<reference evidence="7" key="1">
    <citation type="journal article" date="2003" name="Nat. Genet.">
        <title>Evolutionary and biomedical implications of a Schistosoma japonicum complementary DNA resource.</title>
        <authorList>
            <person name="Hu W."/>
            <person name="Yan Q."/>
            <person name="Shen D.K."/>
            <person name="Liu F."/>
            <person name="Zhu Z.D."/>
            <person name="Song H.D."/>
            <person name="Xu X.R."/>
            <person name="Wang Z.J."/>
            <person name="Rong Y.P."/>
            <person name="Zeng L.C."/>
            <person name="Wu J."/>
            <person name="Zhang X."/>
            <person name="Wang J.J."/>
            <person name="Xu X.N."/>
            <person name="Wang S.Y."/>
            <person name="Fu G."/>
            <person name="Zhang X.L."/>
            <person name="Wang Z.Q."/>
            <person name="Brindley P.J."/>
            <person name="McManus D.P."/>
            <person name="Xue C.L."/>
            <person name="Feng Z."/>
            <person name="Chen Z."/>
            <person name="Han Z.G."/>
        </authorList>
    </citation>
    <scope>NUCLEOTIDE SEQUENCE</scope>
</reference>
<dbReference type="GO" id="GO:0005344">
    <property type="term" value="F:oxygen carrier activity"/>
    <property type="evidence" value="ECO:0007669"/>
    <property type="project" value="UniProtKB-KW"/>
</dbReference>
<dbReference type="InterPro" id="IPR044399">
    <property type="entry name" value="Mb-like_M"/>
</dbReference>
<feature type="non-terminal residue" evidence="7">
    <location>
        <position position="1"/>
    </location>
</feature>
<sequence length="150" mass="17186">KMAAVTQSQVDHLITELEPHVDTEAHKLELGLKVYECFLKDRPEYICKFSRLQGLDASNVAQSEGIKYYARTFVAAFVPMIQAAANKCELDKLCLEEAILHRTRPVDEKIFQDSLPIFIKIFNNLIKDQQNKETMSKILTYTFTMIGSQI</sequence>
<evidence type="ECO:0000256" key="1">
    <source>
        <dbReference type="ARBA" id="ARBA00022448"/>
    </source>
</evidence>
<proteinExistence type="evidence at transcript level"/>
<dbReference type="Gene3D" id="1.10.490.10">
    <property type="entry name" value="Globins"/>
    <property type="match status" value="1"/>
</dbReference>
<dbReference type="InterPro" id="IPR012292">
    <property type="entry name" value="Globin/Proto"/>
</dbReference>
<accession>Q86EM1</accession>
<evidence type="ECO:0000259" key="6">
    <source>
        <dbReference type="PROSITE" id="PS01033"/>
    </source>
</evidence>
<dbReference type="InterPro" id="IPR009050">
    <property type="entry name" value="Globin-like_sf"/>
</dbReference>
<dbReference type="GO" id="GO:0046872">
    <property type="term" value="F:metal ion binding"/>
    <property type="evidence" value="ECO:0007669"/>
    <property type="project" value="UniProtKB-KW"/>
</dbReference>
<feature type="domain" description="Globin" evidence="6">
    <location>
        <begin position="4"/>
        <end position="150"/>
    </location>
</feature>
<dbReference type="GO" id="GO:0020037">
    <property type="term" value="F:heme binding"/>
    <property type="evidence" value="ECO:0007669"/>
    <property type="project" value="InterPro"/>
</dbReference>